<evidence type="ECO:0000313" key="2">
    <source>
        <dbReference type="Proteomes" id="UP000054560"/>
    </source>
</evidence>
<reference evidence="1 2" key="1">
    <citation type="submission" date="2011-02" db="EMBL/GenBank/DDBJ databases">
        <title>The Genome Sequence of Sphaeroforma arctica JP610.</title>
        <authorList>
            <consortium name="The Broad Institute Genome Sequencing Platform"/>
            <person name="Russ C."/>
            <person name="Cuomo C."/>
            <person name="Young S.K."/>
            <person name="Zeng Q."/>
            <person name="Gargeya S."/>
            <person name="Alvarado L."/>
            <person name="Berlin A."/>
            <person name="Chapman S.B."/>
            <person name="Chen Z."/>
            <person name="Freedman E."/>
            <person name="Gellesch M."/>
            <person name="Goldberg J."/>
            <person name="Griggs A."/>
            <person name="Gujja S."/>
            <person name="Heilman E."/>
            <person name="Heiman D."/>
            <person name="Howarth C."/>
            <person name="Mehta T."/>
            <person name="Neiman D."/>
            <person name="Pearson M."/>
            <person name="Roberts A."/>
            <person name="Saif S."/>
            <person name="Shea T."/>
            <person name="Shenoy N."/>
            <person name="Sisk P."/>
            <person name="Stolte C."/>
            <person name="Sykes S."/>
            <person name="White J."/>
            <person name="Yandava C."/>
            <person name="Burger G."/>
            <person name="Gray M.W."/>
            <person name="Holland P.W.H."/>
            <person name="King N."/>
            <person name="Lang F.B.F."/>
            <person name="Roger A.J."/>
            <person name="Ruiz-Trillo I."/>
            <person name="Haas B."/>
            <person name="Nusbaum C."/>
            <person name="Birren B."/>
        </authorList>
    </citation>
    <scope>NUCLEOTIDE SEQUENCE [LARGE SCALE GENOMIC DNA]</scope>
    <source>
        <strain evidence="1 2">JP610</strain>
    </source>
</reference>
<name>A0A0L0G7W9_9EUKA</name>
<dbReference type="EMBL" id="KQ241727">
    <property type="protein sequence ID" value="KNC84991.1"/>
    <property type="molecule type" value="Genomic_DNA"/>
</dbReference>
<dbReference type="AlphaFoldDB" id="A0A0L0G7W9"/>
<evidence type="ECO:0000313" key="1">
    <source>
        <dbReference type="EMBL" id="KNC84991.1"/>
    </source>
</evidence>
<dbReference type="Proteomes" id="UP000054560">
    <property type="component" value="Unassembled WGS sequence"/>
</dbReference>
<keyword evidence="2" id="KW-1185">Reference proteome</keyword>
<organism evidence="1 2">
    <name type="scientific">Sphaeroforma arctica JP610</name>
    <dbReference type="NCBI Taxonomy" id="667725"/>
    <lineage>
        <taxon>Eukaryota</taxon>
        <taxon>Ichthyosporea</taxon>
        <taxon>Ichthyophonida</taxon>
        <taxon>Sphaeroforma</taxon>
    </lineage>
</organism>
<dbReference type="RefSeq" id="XP_014158893.1">
    <property type="nucleotide sequence ID" value="XM_014303418.1"/>
</dbReference>
<sequence length="133" mass="14081">MTVLGGFPTSASVSLVKSIVTNPNTMHTTGHQMHQLHAPTVCLPPALRTREVELLATAANALDAGLSLSVACFSPAVSGHNAHSIHSLHSLHSLPNGLRQCRMNARDVKLLQLATDIPGELCSVTPANRHKDV</sequence>
<gene>
    <name evidence="1" type="ORF">SARC_02811</name>
</gene>
<proteinExistence type="predicted"/>
<accession>A0A0L0G7W9</accession>
<protein>
    <submittedName>
        <fullName evidence="1">Uncharacterized protein</fullName>
    </submittedName>
</protein>
<dbReference type="GeneID" id="25903315"/>